<name>A0ABM7LEK3_9PSED</name>
<dbReference type="EMBL" id="AP023081">
    <property type="protein sequence ID" value="BCD87805.1"/>
    <property type="molecule type" value="Genomic_DNA"/>
</dbReference>
<accession>A0ABM7LEK3</accession>
<evidence type="ECO:0000313" key="1">
    <source>
        <dbReference type="EMBL" id="BCD87805.1"/>
    </source>
</evidence>
<protein>
    <submittedName>
        <fullName evidence="1">Uncharacterized protein</fullName>
    </submittedName>
</protein>
<sequence>MVGLVLPPSMQGKPVWRKLLPTGFSGFDPEQPCGYWPVLWQRWLGYRESDAAFGDFLAFLESLPSGPALDSEALAQQLQPHLARPRNRFFLFILWFFREGARPTPLAELPDLETLLGAEHWAHFTRWHRKYHTDFVALECLLAWQQQPEVRAAYLYRGVELQGVLDYPAFPRMLDSLFHAFTDE</sequence>
<dbReference type="Proteomes" id="UP001064896">
    <property type="component" value="Chromosome"/>
</dbReference>
<gene>
    <name evidence="1" type="ORF">PSm6_42120</name>
</gene>
<organism evidence="1 2">
    <name type="scientific">Pseudomonas solani</name>
    <dbReference type="NCBI Taxonomy" id="2731552"/>
    <lineage>
        <taxon>Bacteria</taxon>
        <taxon>Pseudomonadati</taxon>
        <taxon>Pseudomonadota</taxon>
        <taxon>Gammaproteobacteria</taxon>
        <taxon>Pseudomonadales</taxon>
        <taxon>Pseudomonadaceae</taxon>
        <taxon>Pseudomonas</taxon>
    </lineage>
</organism>
<reference evidence="1" key="1">
    <citation type="submission" date="2020-05" db="EMBL/GenBank/DDBJ databases">
        <title>Complete genome sequence of Pseudomonas sp. Sm006.</title>
        <authorList>
            <person name="Takeuchi K."/>
            <person name="Someya N."/>
        </authorList>
    </citation>
    <scope>NUCLEOTIDE SEQUENCE</scope>
    <source>
        <strain evidence="1">Sm006</strain>
    </source>
</reference>
<proteinExistence type="predicted"/>
<evidence type="ECO:0000313" key="2">
    <source>
        <dbReference type="Proteomes" id="UP001064896"/>
    </source>
</evidence>
<keyword evidence="2" id="KW-1185">Reference proteome</keyword>